<sequence length="84" mass="9077">MAMAVTRAASAKTQPANPGGKSSRAGNPVFPTRYHASKHGKRRPHPPNRQTFIGPWFHAFQASVFAKKYAGTSGPHRYKESSGG</sequence>
<dbReference type="Proteomes" id="UP000533533">
    <property type="component" value="Unassembled WGS sequence"/>
</dbReference>
<feature type="compositionally biased region" description="Basic residues" evidence="1">
    <location>
        <begin position="35"/>
        <end position="46"/>
    </location>
</feature>
<keyword evidence="3" id="KW-1185">Reference proteome</keyword>
<protein>
    <submittedName>
        <fullName evidence="2">Uncharacterized protein</fullName>
    </submittedName>
</protein>
<name>A0ABR6FFQ3_9BURK</name>
<dbReference type="EMBL" id="JACHVZ010000002">
    <property type="protein sequence ID" value="MBB2926253.1"/>
    <property type="molecule type" value="Genomic_DNA"/>
</dbReference>
<evidence type="ECO:0000313" key="2">
    <source>
        <dbReference type="EMBL" id="MBB2926253.1"/>
    </source>
</evidence>
<gene>
    <name evidence="2" type="ORF">FHX59_000660</name>
</gene>
<comment type="caution">
    <text evidence="2">The sequence shown here is derived from an EMBL/GenBank/DDBJ whole genome shotgun (WGS) entry which is preliminary data.</text>
</comment>
<feature type="region of interest" description="Disordered" evidence="1">
    <location>
        <begin position="1"/>
        <end position="51"/>
    </location>
</feature>
<reference evidence="2 3" key="1">
    <citation type="submission" date="2020-08" db="EMBL/GenBank/DDBJ databases">
        <title>Genomic Encyclopedia of Type Strains, Phase IV (KMG-V): Genome sequencing to study the core and pangenomes of soil and plant-associated prokaryotes.</title>
        <authorList>
            <person name="Whitman W."/>
        </authorList>
    </citation>
    <scope>NUCLEOTIDE SEQUENCE [LARGE SCALE GENOMIC DNA]</scope>
    <source>
        <strain evidence="2 3">SRMrh-85</strain>
    </source>
</reference>
<organism evidence="2 3">
    <name type="scientific">Paraburkholderia silvatlantica</name>
    <dbReference type="NCBI Taxonomy" id="321895"/>
    <lineage>
        <taxon>Bacteria</taxon>
        <taxon>Pseudomonadati</taxon>
        <taxon>Pseudomonadota</taxon>
        <taxon>Betaproteobacteria</taxon>
        <taxon>Burkholderiales</taxon>
        <taxon>Burkholderiaceae</taxon>
        <taxon>Paraburkholderia</taxon>
    </lineage>
</organism>
<evidence type="ECO:0000256" key="1">
    <source>
        <dbReference type="SAM" id="MobiDB-lite"/>
    </source>
</evidence>
<evidence type="ECO:0000313" key="3">
    <source>
        <dbReference type="Proteomes" id="UP000533533"/>
    </source>
</evidence>
<accession>A0ABR6FFQ3</accession>
<proteinExistence type="predicted"/>